<gene>
    <name evidence="3" type="ORF">HNQ94_000001</name>
</gene>
<dbReference type="AlphaFoldDB" id="A0A841PS08"/>
<dbReference type="GO" id="GO:0003677">
    <property type="term" value="F:DNA binding"/>
    <property type="evidence" value="ECO:0007669"/>
    <property type="project" value="UniProtKB-KW"/>
</dbReference>
<name>A0A841PS08_9BACI</name>
<protein>
    <submittedName>
        <fullName evidence="3">Putative transposase</fullName>
    </submittedName>
</protein>
<keyword evidence="4" id="KW-1185">Reference proteome</keyword>
<evidence type="ECO:0000259" key="2">
    <source>
        <dbReference type="Pfam" id="PF07282"/>
    </source>
</evidence>
<dbReference type="NCBIfam" id="NF040570">
    <property type="entry name" value="guided_TnpB"/>
    <property type="match status" value="1"/>
</dbReference>
<sequence length="479" mass="56527">MSLTYCRKIQVKFSKNDSFILDGQSKICNWFYNQLLTICKEDYETNNNSLRLLEGRNLRNYGVSLKNKYPFLNSVFSSVLKEASTRLLKAYKSYFNNNASYPKYRSWKKAWFSLVYDEPYKGWNILNNGRNISISLGNIPGLERKKGKKNPSVIGKLREKLQLDDGEIMKNLRICKEYGNQFFAIFTIERCSIKEIEFKKSMSLYRKNYNQAKLENKELPKKPKYVEEKVVIPTNLKWIALDPNHKNFFAGIDYKGDSIEFSNIKMIRYWDNIIDILKARRDLCEKKYRIRETQYLNTYTVHSPRWNRINDALNRAYNKRREQIKTALYSIAHSLYRKYDLVIIGDYTPSNKSASYSNMKRSMLNQGKIGEFRRILEWIAVKQKKYYLKIDEHNTTKKCCVCGDSEKKEPNIRTFICKNCGTEILRDINSSVNIAQKAGYILDTTIYKEKLNHFTYKGEATFGKKNSWIKNNNYLPRSG</sequence>
<evidence type="ECO:0000313" key="3">
    <source>
        <dbReference type="EMBL" id="MBB6451580.1"/>
    </source>
</evidence>
<accession>A0A841PS08</accession>
<dbReference type="Proteomes" id="UP000581688">
    <property type="component" value="Unassembled WGS sequence"/>
</dbReference>
<reference evidence="3 4" key="1">
    <citation type="submission" date="2020-08" db="EMBL/GenBank/DDBJ databases">
        <title>Genomic Encyclopedia of Type Strains, Phase IV (KMG-IV): sequencing the most valuable type-strain genomes for metagenomic binning, comparative biology and taxonomic classification.</title>
        <authorList>
            <person name="Goeker M."/>
        </authorList>
    </citation>
    <scope>NUCLEOTIDE SEQUENCE [LARGE SCALE GENOMIC DNA]</scope>
    <source>
        <strain evidence="3 4">DSM 19612</strain>
    </source>
</reference>
<dbReference type="EMBL" id="JACHGH010000001">
    <property type="protein sequence ID" value="MBB6451580.1"/>
    <property type="molecule type" value="Genomic_DNA"/>
</dbReference>
<proteinExistence type="predicted"/>
<keyword evidence="1" id="KW-0238">DNA-binding</keyword>
<comment type="caution">
    <text evidence="3">The sequence shown here is derived from an EMBL/GenBank/DDBJ whole genome shotgun (WGS) entry which is preliminary data.</text>
</comment>
<feature type="domain" description="Cas12f1-like TNB" evidence="2">
    <location>
        <begin position="370"/>
        <end position="434"/>
    </location>
</feature>
<evidence type="ECO:0000256" key="1">
    <source>
        <dbReference type="ARBA" id="ARBA00023125"/>
    </source>
</evidence>
<organism evidence="3 4">
    <name type="scientific">Salirhabdus euzebyi</name>
    <dbReference type="NCBI Taxonomy" id="394506"/>
    <lineage>
        <taxon>Bacteria</taxon>
        <taxon>Bacillati</taxon>
        <taxon>Bacillota</taxon>
        <taxon>Bacilli</taxon>
        <taxon>Bacillales</taxon>
        <taxon>Bacillaceae</taxon>
        <taxon>Salirhabdus</taxon>
    </lineage>
</organism>
<dbReference type="InterPro" id="IPR010095">
    <property type="entry name" value="Cas12f1-like_TNB"/>
</dbReference>
<dbReference type="RefSeq" id="WP_174496215.1">
    <property type="nucleotide sequence ID" value="NZ_CADDWK010000007.1"/>
</dbReference>
<evidence type="ECO:0000313" key="4">
    <source>
        <dbReference type="Proteomes" id="UP000581688"/>
    </source>
</evidence>
<dbReference type="Pfam" id="PF07282">
    <property type="entry name" value="Cas12f1-like_TNB"/>
    <property type="match status" value="1"/>
</dbReference>